<dbReference type="EMBL" id="JADBJN010000001">
    <property type="protein sequence ID" value="KAG5681097.1"/>
    <property type="molecule type" value="Genomic_DNA"/>
</dbReference>
<dbReference type="GO" id="GO:0016255">
    <property type="term" value="P:attachment of GPI anchor to protein"/>
    <property type="evidence" value="ECO:0007669"/>
    <property type="project" value="InterPro"/>
</dbReference>
<name>A0A9J6CFY4_POLVA</name>
<dbReference type="OrthoDB" id="331263at2759"/>
<keyword evidence="1" id="KW-0732">Signal</keyword>
<dbReference type="AlphaFoldDB" id="A0A9J6CFY4"/>
<dbReference type="GO" id="GO:0042765">
    <property type="term" value="C:GPI-anchor transamidase complex"/>
    <property type="evidence" value="ECO:0007669"/>
    <property type="project" value="InterPro"/>
</dbReference>
<organism evidence="2 3">
    <name type="scientific">Polypedilum vanderplanki</name>
    <name type="common">Sleeping chironomid midge</name>
    <dbReference type="NCBI Taxonomy" id="319348"/>
    <lineage>
        <taxon>Eukaryota</taxon>
        <taxon>Metazoa</taxon>
        <taxon>Ecdysozoa</taxon>
        <taxon>Arthropoda</taxon>
        <taxon>Hexapoda</taxon>
        <taxon>Insecta</taxon>
        <taxon>Pterygota</taxon>
        <taxon>Neoptera</taxon>
        <taxon>Endopterygota</taxon>
        <taxon>Diptera</taxon>
        <taxon>Nematocera</taxon>
        <taxon>Chironomoidea</taxon>
        <taxon>Chironomidae</taxon>
        <taxon>Chironominae</taxon>
        <taxon>Polypedilum</taxon>
        <taxon>Polypedilum</taxon>
    </lineage>
</organism>
<gene>
    <name evidence="2" type="ORF">PVAND_010563</name>
</gene>
<protein>
    <recommendedName>
        <fullName evidence="4">GPI transamidase component PIG-T</fullName>
    </recommendedName>
</protein>
<feature type="signal peptide" evidence="1">
    <location>
        <begin position="1"/>
        <end position="18"/>
    </location>
</feature>
<comment type="caution">
    <text evidence="2">The sequence shown here is derived from an EMBL/GenBank/DDBJ whole genome shotgun (WGS) entry which is preliminary data.</text>
</comment>
<dbReference type="PANTHER" id="PTHR12959:SF11">
    <property type="entry name" value="GPI TRANSAMIDASE COMPONENT PIG-T"/>
    <property type="match status" value="1"/>
</dbReference>
<dbReference type="InterPro" id="IPR007245">
    <property type="entry name" value="PIG-T"/>
</dbReference>
<sequence length="565" mass="64902">MKFLKILIFLFYFSIVHAKYHNNVFNEELVIKELNNNFVNTFFQFTTQWNYQTYNNDLLHTDFLSRSISELFLHYDIVELHITLSNGLWKTESWGFPIESAGSGGELYAWFKNHLSEDDIKKQWIELSEALSGLLCASFSFVEETNTINPEFSFRPTSSWNVPLNSSFLRYTALPREVVCTENLTPWKKLLPCDSQEGFVSLLNAQHIYSTNYHSLGIHVRHICIDQTCSNAILESKQTVNLVHDLKLFGGSEWSIRKLFGQGLNGVCAMSSSSKIFLDITDKDFEISPQPENVILSKRGGSESRYAEFDVRKLVQESKMINIAIINKKHKTIPITRPPPLFAKRFLLGTGKESGKIVNQITNSHYASLNIIILENIPWFVPIYLHTLKVKTRNGEIKPSSIKYIPGEQRKRPYYLEIALTIPSKTIIEISIDFDYIFLRWQEYPPDANHGQYIPAAIISAMLPMALNYTSAPIEASLYAESFNATRPSYFLRIHTEALLINLPTPDFSMPYNVICLACTVVALAFGPLHNMTCRILVLQKKDETKKSFLQRLKEKLFKKKEKSE</sequence>
<evidence type="ECO:0000313" key="3">
    <source>
        <dbReference type="Proteomes" id="UP001107558"/>
    </source>
</evidence>
<evidence type="ECO:0000256" key="1">
    <source>
        <dbReference type="SAM" id="SignalP"/>
    </source>
</evidence>
<reference evidence="2" key="1">
    <citation type="submission" date="2021-03" db="EMBL/GenBank/DDBJ databases">
        <title>Chromosome level genome of the anhydrobiotic midge Polypedilum vanderplanki.</title>
        <authorList>
            <person name="Yoshida Y."/>
            <person name="Kikawada T."/>
            <person name="Gusev O."/>
        </authorList>
    </citation>
    <scope>NUCLEOTIDE SEQUENCE</scope>
    <source>
        <strain evidence="2">NIAS01</strain>
        <tissue evidence="2">Whole body or cell culture</tissue>
    </source>
</reference>
<keyword evidence="3" id="KW-1185">Reference proteome</keyword>
<evidence type="ECO:0008006" key="4">
    <source>
        <dbReference type="Google" id="ProtNLM"/>
    </source>
</evidence>
<feature type="chain" id="PRO_5039917298" description="GPI transamidase component PIG-T" evidence="1">
    <location>
        <begin position="19"/>
        <end position="565"/>
    </location>
</feature>
<dbReference type="Proteomes" id="UP001107558">
    <property type="component" value="Chromosome 1"/>
</dbReference>
<evidence type="ECO:0000313" key="2">
    <source>
        <dbReference type="EMBL" id="KAG5681097.1"/>
    </source>
</evidence>
<accession>A0A9J6CFY4</accession>
<proteinExistence type="predicted"/>
<dbReference type="Pfam" id="PF04113">
    <property type="entry name" value="Gpi16"/>
    <property type="match status" value="2"/>
</dbReference>
<dbReference type="PANTHER" id="PTHR12959">
    <property type="entry name" value="GPI TRANSAMIDASE COMPONENT PIG-T-RELATED"/>
    <property type="match status" value="1"/>
</dbReference>